<protein>
    <submittedName>
        <fullName evidence="2">Uncharacterized protein</fullName>
    </submittedName>
</protein>
<feature type="transmembrane region" description="Helical" evidence="1">
    <location>
        <begin position="20"/>
        <end position="48"/>
    </location>
</feature>
<evidence type="ECO:0000313" key="2">
    <source>
        <dbReference type="EMBL" id="KAF7382890.1"/>
    </source>
</evidence>
<reference evidence="2" key="1">
    <citation type="journal article" date="2020" name="G3 (Bethesda)">
        <title>High-Quality Assemblies for Three Invasive Social Wasps from the &lt;i&gt;Vespula&lt;/i&gt; Genus.</title>
        <authorList>
            <person name="Harrop T.W.R."/>
            <person name="Guhlin J."/>
            <person name="McLaughlin G.M."/>
            <person name="Permina E."/>
            <person name="Stockwell P."/>
            <person name="Gilligan J."/>
            <person name="Le Lec M.F."/>
            <person name="Gruber M.A.M."/>
            <person name="Quinn O."/>
            <person name="Lovegrove M."/>
            <person name="Duncan E.J."/>
            <person name="Remnant E.J."/>
            <person name="Van Eeckhoven J."/>
            <person name="Graham B."/>
            <person name="Knapp R.A."/>
            <person name="Langford K.W."/>
            <person name="Kronenberg Z."/>
            <person name="Press M.O."/>
            <person name="Eacker S.M."/>
            <person name="Wilson-Rankin E.E."/>
            <person name="Purcell J."/>
            <person name="Lester P.J."/>
            <person name="Dearden P.K."/>
        </authorList>
    </citation>
    <scope>NUCLEOTIDE SEQUENCE</scope>
    <source>
        <strain evidence="2">Marl-1</strain>
    </source>
</reference>
<organism evidence="2 3">
    <name type="scientific">Vespula vulgaris</name>
    <name type="common">Yellow jacket</name>
    <name type="synonym">Wasp</name>
    <dbReference type="NCBI Taxonomy" id="7454"/>
    <lineage>
        <taxon>Eukaryota</taxon>
        <taxon>Metazoa</taxon>
        <taxon>Ecdysozoa</taxon>
        <taxon>Arthropoda</taxon>
        <taxon>Hexapoda</taxon>
        <taxon>Insecta</taxon>
        <taxon>Pterygota</taxon>
        <taxon>Neoptera</taxon>
        <taxon>Endopterygota</taxon>
        <taxon>Hymenoptera</taxon>
        <taxon>Apocrita</taxon>
        <taxon>Aculeata</taxon>
        <taxon>Vespoidea</taxon>
        <taxon>Vespidae</taxon>
        <taxon>Vespinae</taxon>
        <taxon>Vespula</taxon>
    </lineage>
</organism>
<keyword evidence="1" id="KW-1133">Transmembrane helix</keyword>
<comment type="caution">
    <text evidence="2">The sequence shown here is derived from an EMBL/GenBank/DDBJ whole genome shotgun (WGS) entry which is preliminary data.</text>
</comment>
<dbReference type="Proteomes" id="UP000614350">
    <property type="component" value="Unassembled WGS sequence"/>
</dbReference>
<gene>
    <name evidence="2" type="ORF">HZH66_013292</name>
</gene>
<keyword evidence="3" id="KW-1185">Reference proteome</keyword>
<sequence>MRGSLETQGQRVIFLSHPSFTYLFPSLLAFFPISPLFLFLSLSLYFFLSLPTYLPTYYPSFLLPYFRAFRLHTLISVSATYVDIRLRSLAIAPTYVLRKKVEMARESLQAST</sequence>
<keyword evidence="1" id="KW-0472">Membrane</keyword>
<evidence type="ECO:0000313" key="3">
    <source>
        <dbReference type="Proteomes" id="UP000614350"/>
    </source>
</evidence>
<dbReference type="AlphaFoldDB" id="A0A834MRV9"/>
<evidence type="ECO:0000256" key="1">
    <source>
        <dbReference type="SAM" id="Phobius"/>
    </source>
</evidence>
<proteinExistence type="predicted"/>
<name>A0A834MRV9_VESVU</name>
<keyword evidence="1" id="KW-0812">Transmembrane</keyword>
<dbReference type="EMBL" id="JACSEA010000018">
    <property type="protein sequence ID" value="KAF7382890.1"/>
    <property type="molecule type" value="Genomic_DNA"/>
</dbReference>
<accession>A0A834MRV9</accession>